<dbReference type="Pfam" id="PF13671">
    <property type="entry name" value="AAA_33"/>
    <property type="match status" value="1"/>
</dbReference>
<keyword evidence="7" id="KW-0804">Transcription</keyword>
<comment type="subcellular location">
    <subcellularLocation>
        <location evidence="1">Nucleus speckle</location>
    </subcellularLocation>
</comment>
<feature type="region of interest" description="Disordered" evidence="13">
    <location>
        <begin position="571"/>
        <end position="590"/>
    </location>
</feature>
<keyword evidence="2" id="KW-0488">Methylation</keyword>
<feature type="region of interest" description="Disordered" evidence="13">
    <location>
        <begin position="82"/>
        <end position="145"/>
    </location>
</feature>
<proteinExistence type="predicted"/>
<reference evidence="15 16" key="1">
    <citation type="submission" date="2019-08" db="EMBL/GenBank/DDBJ databases">
        <title>The genome of the soybean aphid Biotype 1, its phylome, world population structure and adaptation to the North American continent.</title>
        <authorList>
            <person name="Giordano R."/>
            <person name="Donthu R.K."/>
            <person name="Hernandez A.G."/>
            <person name="Wright C.L."/>
            <person name="Zimin A.V."/>
        </authorList>
    </citation>
    <scope>NUCLEOTIDE SEQUENCE [LARGE SCALE GENOMIC DNA]</scope>
    <source>
        <tissue evidence="15">Whole aphids</tissue>
    </source>
</reference>
<feature type="region of interest" description="Disordered" evidence="13">
    <location>
        <begin position="713"/>
        <end position="739"/>
    </location>
</feature>
<evidence type="ECO:0000256" key="3">
    <source>
        <dbReference type="ARBA" id="ARBA00022491"/>
    </source>
</evidence>
<feature type="compositionally biased region" description="Basic and acidic residues" evidence="13">
    <location>
        <begin position="910"/>
        <end position="921"/>
    </location>
</feature>
<feature type="compositionally biased region" description="Polar residues" evidence="13">
    <location>
        <begin position="725"/>
        <end position="737"/>
    </location>
</feature>
<gene>
    <name evidence="15" type="ORF">AGLY_000041</name>
</gene>
<dbReference type="PANTHER" id="PTHR13413">
    <property type="entry name" value="YLP MOTIF CONTAINING PROTEIN NUCLEAR PROTEIN ZAP"/>
    <property type="match status" value="1"/>
</dbReference>
<dbReference type="FunFam" id="3.40.50.300:FF:000399">
    <property type="entry name" value="YLP motif containing 1"/>
    <property type="match status" value="1"/>
</dbReference>
<evidence type="ECO:0000256" key="9">
    <source>
        <dbReference type="ARBA" id="ARBA00058677"/>
    </source>
</evidence>
<dbReference type="PANTHER" id="PTHR13413:SF0">
    <property type="entry name" value="YLP MOTIF-CONTAINING PROTEIN 1"/>
    <property type="match status" value="1"/>
</dbReference>
<dbReference type="Proteomes" id="UP000475862">
    <property type="component" value="Unassembled WGS sequence"/>
</dbReference>
<keyword evidence="6" id="KW-0805">Transcription regulation</keyword>
<feature type="compositionally biased region" description="Polar residues" evidence="13">
    <location>
        <begin position="132"/>
        <end position="145"/>
    </location>
</feature>
<evidence type="ECO:0000256" key="12">
    <source>
        <dbReference type="ARBA" id="ARBA00083294"/>
    </source>
</evidence>
<feature type="compositionally biased region" description="Low complexity" evidence="13">
    <location>
        <begin position="780"/>
        <end position="794"/>
    </location>
</feature>
<feature type="region of interest" description="Disordered" evidence="13">
    <location>
        <begin position="766"/>
        <end position="818"/>
    </location>
</feature>
<sequence>MRYNKMYPTPWTTSVPPPTSTKPVVNSYEKNMQSYPFFGANTMQNVSMNQPLQPNAIDPAMVQKWQEWKRWEVWQQQFQQWQQQTGQISSATTQPVPPPMPPSHLLQQSQPPPITFQSQQYSYHQPGPPLPVSNQSPQQKTTNNEVGMKRELESEFQSEKKIKIDTANNKKEIELSDETEALFEEQFKSWEEQFLKWKEQNKNHPDKVQYLEYEKKWINWRDHLKQKCEVLKKKRELKLVEKKKEAILVEENKLQSQQRLDYNCMMPNITNLTNEPPPGPLPSLQKSHNNLMTPSKSENQIPGLDLASNNENSSKGFPNVSMILPQNQIRPIQTPDDKPFNFPKSIANLSTLNSYPINIPHNKINQPPISMYQNSSNWSNYTNSVTYQNQLPSDVDKSSISSFVQQTDVDSRPPYDGDKPNSNYNNLQNAAPNNTYRRQSLEGSYNKLSNETNTLYNKLPDDQSYNRNFNTSSSNFHGYNQTKGNVSDFNNFSKLPENSNTPYQQSKLCLNTATSKPPSLLTLNLVKPIALDKPPNYLETKNDSPDRYERNWNVDEEDDPENEYMEAHKKFSSEPFDDQNDEDKQISNNQYRNMYNENHYSREQLETRHFNDDYLGHLSQSRESQIMRNTENKFGRQNSQFSRNINQIYSQEMSPLKNNEDDYFKSQNNLRNTDQRFSMETPLSNDNVEEYSNELFDKNNFIPQKGNYEIENYETSKDRPPSVGNYESSRGGLSSRGNYELRGGLSSSNYESSRCEIFSRGNFDSFRGRPSSRGNYDSFRGGPPSRGISSRGVPFSRGHFNSFRDGPPSRGNFGNNTNKSNIEWDKNYTKSEEPIKDLIVPLTTSKQLYEEAQPIDPVKIFDYRHLPTLKVIPGLSNETVVPIRIYDYKHGGKRILPWQDRGYSRRSSNHSRDLNEEKDSVQDQTGGDLHKNKEKLIMNQTVCSNDKIESNVEDKKSNEIIEETPTTIDTTTILVEERDKKKELQPDIEIIDMCTPSPPKVTKVHEIEKSSNRQLLTIETLLCPPGRLNRPSKIVIILRGLPGSGKSHVAKLIKEKELAMGGQAPRILSLDDYFMTEVTKIEIDPETNKKVERKVMEYEHDSANENLYRTSFIKAFKKKILENYFSFYIIDAINNKVSYYKEIIEISRLNGFSVYIIELESDIDLCIKRNIHNRTAHDINSIMRSWIKTPSDQILLDIRSLLSPLENEMEMEDVSDIEMEVDKGDETVDERSSEDNRNIEFEEEDVMKLLSCKWTDTIPQEEKMKRLDGLCKKKPESSIKEWLQIPEDNYSVSEQVVVNDGKKRVRWADMEERREQEKMRAIGFVVGQTDWNRMLGRDQGESKLTQTKYI</sequence>
<keyword evidence="3" id="KW-0678">Repressor</keyword>
<keyword evidence="5" id="KW-0832">Ubl conjugation</keyword>
<comment type="function">
    <text evidence="9">Plays a role in the reduction of telomerase activity during differentiation of embryonic stem cells by binding to the core promoter of TERT and controlling its down-regulation.</text>
</comment>
<comment type="caution">
    <text evidence="15">The sequence shown here is derived from an EMBL/GenBank/DDBJ whole genome shotgun (WGS) entry which is preliminary data.</text>
</comment>
<organism evidence="15 16">
    <name type="scientific">Aphis glycines</name>
    <name type="common">Soybean aphid</name>
    <dbReference type="NCBI Taxonomy" id="307491"/>
    <lineage>
        <taxon>Eukaryota</taxon>
        <taxon>Metazoa</taxon>
        <taxon>Ecdysozoa</taxon>
        <taxon>Arthropoda</taxon>
        <taxon>Hexapoda</taxon>
        <taxon>Insecta</taxon>
        <taxon>Pterygota</taxon>
        <taxon>Neoptera</taxon>
        <taxon>Paraneoptera</taxon>
        <taxon>Hemiptera</taxon>
        <taxon>Sternorrhyncha</taxon>
        <taxon>Aphidomorpha</taxon>
        <taxon>Aphidoidea</taxon>
        <taxon>Aphididae</taxon>
        <taxon>Aphidini</taxon>
        <taxon>Aphis</taxon>
        <taxon>Aphis</taxon>
    </lineage>
</organism>
<dbReference type="InterPro" id="IPR027417">
    <property type="entry name" value="P-loop_NTPase"/>
</dbReference>
<keyword evidence="8" id="KW-0539">Nucleus</keyword>
<feature type="region of interest" description="Disordered" evidence="13">
    <location>
        <begin position="899"/>
        <end position="934"/>
    </location>
</feature>
<dbReference type="Gene3D" id="3.40.50.300">
    <property type="entry name" value="P-loop containing nucleotide triphosphate hydrolases"/>
    <property type="match status" value="1"/>
</dbReference>
<evidence type="ECO:0000313" key="15">
    <source>
        <dbReference type="EMBL" id="KAE9544500.1"/>
    </source>
</evidence>
<feature type="compositionally biased region" description="Basic and acidic residues" evidence="13">
    <location>
        <begin position="409"/>
        <end position="419"/>
    </location>
</feature>
<evidence type="ECO:0000256" key="6">
    <source>
        <dbReference type="ARBA" id="ARBA00023015"/>
    </source>
</evidence>
<evidence type="ECO:0000256" key="10">
    <source>
        <dbReference type="ARBA" id="ARBA00065932"/>
    </source>
</evidence>
<dbReference type="EMBL" id="VYZN01000001">
    <property type="protein sequence ID" value="KAE9544500.1"/>
    <property type="molecule type" value="Genomic_DNA"/>
</dbReference>
<dbReference type="OrthoDB" id="513595at2759"/>
<evidence type="ECO:0000256" key="1">
    <source>
        <dbReference type="ARBA" id="ARBA00004324"/>
    </source>
</evidence>
<evidence type="ECO:0000256" key="8">
    <source>
        <dbReference type="ARBA" id="ARBA00023242"/>
    </source>
</evidence>
<comment type="subunit">
    <text evidence="10">Interacts with PPP1CA and NCOA5. Forms a complex with ILF2, ILF3, KHDRBS1, RBMX, NCOA5 and PPP1CA.</text>
</comment>
<evidence type="ECO:0000313" key="16">
    <source>
        <dbReference type="Proteomes" id="UP000475862"/>
    </source>
</evidence>
<evidence type="ECO:0000256" key="5">
    <source>
        <dbReference type="ARBA" id="ARBA00022843"/>
    </source>
</evidence>
<feature type="compositionally biased region" description="Low complexity" evidence="13">
    <location>
        <begin position="420"/>
        <end position="434"/>
    </location>
</feature>
<dbReference type="GO" id="GO:0016607">
    <property type="term" value="C:nuclear speck"/>
    <property type="evidence" value="ECO:0007669"/>
    <property type="project" value="UniProtKB-SubCell"/>
</dbReference>
<keyword evidence="4" id="KW-1017">Isopeptide bond</keyword>
<feature type="region of interest" description="Disordered" evidence="13">
    <location>
        <begin position="1"/>
        <end position="20"/>
    </location>
</feature>
<feature type="domain" description="YLPM1-like spectrin repeat" evidence="14">
    <location>
        <begin position="148"/>
        <end position="237"/>
    </location>
</feature>
<name>A0A6G0U6U7_APHGL</name>
<dbReference type="Pfam" id="PF26583">
    <property type="entry name" value="Spectrin_YLPM1"/>
    <property type="match status" value="1"/>
</dbReference>
<dbReference type="InterPro" id="IPR026314">
    <property type="entry name" value="YLP_motif_con_p1"/>
</dbReference>
<dbReference type="GO" id="GO:0032204">
    <property type="term" value="P:regulation of telomere maintenance"/>
    <property type="evidence" value="ECO:0007669"/>
    <property type="project" value="TreeGrafter"/>
</dbReference>
<protein>
    <recommendedName>
        <fullName evidence="11">YLP motif-containing protein 1</fullName>
    </recommendedName>
    <alternativeName>
        <fullName evidence="12">Nuclear protein ZAP3</fullName>
    </alternativeName>
</protein>
<evidence type="ECO:0000256" key="7">
    <source>
        <dbReference type="ARBA" id="ARBA00023163"/>
    </source>
</evidence>
<accession>A0A6G0U6U7</accession>
<evidence type="ECO:0000256" key="11">
    <source>
        <dbReference type="ARBA" id="ARBA00068971"/>
    </source>
</evidence>
<dbReference type="SUPFAM" id="SSF52540">
    <property type="entry name" value="P-loop containing nucleoside triphosphate hydrolases"/>
    <property type="match status" value="1"/>
</dbReference>
<evidence type="ECO:0000256" key="2">
    <source>
        <dbReference type="ARBA" id="ARBA00022481"/>
    </source>
</evidence>
<keyword evidence="16" id="KW-1185">Reference proteome</keyword>
<feature type="region of interest" description="Disordered" evidence="13">
    <location>
        <begin position="406"/>
        <end position="435"/>
    </location>
</feature>
<evidence type="ECO:0000256" key="4">
    <source>
        <dbReference type="ARBA" id="ARBA00022499"/>
    </source>
</evidence>
<evidence type="ECO:0000256" key="13">
    <source>
        <dbReference type="SAM" id="MobiDB-lite"/>
    </source>
</evidence>
<dbReference type="InterPro" id="IPR058903">
    <property type="entry name" value="Spectrin_YLPM1-like"/>
</dbReference>
<evidence type="ECO:0000259" key="14">
    <source>
        <dbReference type="Pfam" id="PF26583"/>
    </source>
</evidence>